<dbReference type="Proteomes" id="UP000239731">
    <property type="component" value="Unassembled WGS sequence"/>
</dbReference>
<evidence type="ECO:0000256" key="1">
    <source>
        <dbReference type="SAM" id="Phobius"/>
    </source>
</evidence>
<feature type="transmembrane region" description="Helical" evidence="1">
    <location>
        <begin position="12"/>
        <end position="33"/>
    </location>
</feature>
<name>A0A2T0HI67_PSEFL</name>
<proteinExistence type="predicted"/>
<keyword evidence="1" id="KW-1133">Transmembrane helix</keyword>
<reference evidence="2 3" key="1">
    <citation type="submission" date="2018-03" db="EMBL/GenBank/DDBJ databases">
        <title>Blue discolouration in mozzarella cheese caused by Pseudomonas fluorescens.</title>
        <authorList>
            <person name="Chiesa F."/>
            <person name="Dalmasso A."/>
            <person name="Lomonaco S."/>
        </authorList>
    </citation>
    <scope>NUCLEOTIDE SEQUENCE [LARGE SCALE GENOMIC DNA]</scope>
    <source>
        <strain evidence="2 3">11293</strain>
    </source>
</reference>
<keyword evidence="1" id="KW-0812">Transmembrane</keyword>
<organism evidence="2 3">
    <name type="scientific">Pseudomonas fluorescens</name>
    <dbReference type="NCBI Taxonomy" id="294"/>
    <lineage>
        <taxon>Bacteria</taxon>
        <taxon>Pseudomonadati</taxon>
        <taxon>Pseudomonadota</taxon>
        <taxon>Gammaproteobacteria</taxon>
        <taxon>Pseudomonadales</taxon>
        <taxon>Pseudomonadaceae</taxon>
        <taxon>Pseudomonas</taxon>
    </lineage>
</organism>
<keyword evidence="1" id="KW-0472">Membrane</keyword>
<evidence type="ECO:0000313" key="3">
    <source>
        <dbReference type="Proteomes" id="UP000239731"/>
    </source>
</evidence>
<dbReference type="EMBL" id="PVUH01000183">
    <property type="protein sequence ID" value="PRW82343.1"/>
    <property type="molecule type" value="Genomic_DNA"/>
</dbReference>
<sequence>MNNNKTTAGTWIGFVLILVWCLLPVAWIISLSFKGPGETGA</sequence>
<protein>
    <submittedName>
        <fullName evidence="2">Sugar ABC transporter permease</fullName>
    </submittedName>
</protein>
<evidence type="ECO:0000313" key="2">
    <source>
        <dbReference type="EMBL" id="PRW82343.1"/>
    </source>
</evidence>
<gene>
    <name evidence="2" type="ORF">C7A10_32410</name>
</gene>
<feature type="non-terminal residue" evidence="2">
    <location>
        <position position="41"/>
    </location>
</feature>
<dbReference type="AlphaFoldDB" id="A0A2T0HI67"/>
<accession>A0A2T0HI67</accession>
<comment type="caution">
    <text evidence="2">The sequence shown here is derived from an EMBL/GenBank/DDBJ whole genome shotgun (WGS) entry which is preliminary data.</text>
</comment>